<dbReference type="RefSeq" id="WP_273602444.1">
    <property type="nucleotide sequence ID" value="NZ_JAQQXT010000022.1"/>
</dbReference>
<dbReference type="PRINTS" id="PR01438">
    <property type="entry name" value="UNVRSLSTRESS"/>
</dbReference>
<dbReference type="PANTHER" id="PTHR46268:SF6">
    <property type="entry name" value="UNIVERSAL STRESS PROTEIN UP12"/>
    <property type="match status" value="1"/>
</dbReference>
<dbReference type="Pfam" id="PF00582">
    <property type="entry name" value="Usp"/>
    <property type="match status" value="1"/>
</dbReference>
<comment type="similarity">
    <text evidence="1">Belongs to the universal stress protein A family.</text>
</comment>
<dbReference type="PANTHER" id="PTHR46268">
    <property type="entry name" value="STRESS RESPONSE PROTEIN NHAX"/>
    <property type="match status" value="1"/>
</dbReference>
<dbReference type="Gene3D" id="3.40.50.620">
    <property type="entry name" value="HUPs"/>
    <property type="match status" value="1"/>
</dbReference>
<evidence type="ECO:0000256" key="1">
    <source>
        <dbReference type="ARBA" id="ARBA00008791"/>
    </source>
</evidence>
<protein>
    <submittedName>
        <fullName evidence="3">Universal stress protein</fullName>
    </submittedName>
</protein>
<feature type="domain" description="UspA" evidence="2">
    <location>
        <begin position="3"/>
        <end position="142"/>
    </location>
</feature>
<evidence type="ECO:0000313" key="4">
    <source>
        <dbReference type="Proteomes" id="UP001221189"/>
    </source>
</evidence>
<dbReference type="InterPro" id="IPR006016">
    <property type="entry name" value="UspA"/>
</dbReference>
<proteinExistence type="inferred from homology"/>
<dbReference type="Proteomes" id="UP001221189">
    <property type="component" value="Unassembled WGS sequence"/>
</dbReference>
<comment type="caution">
    <text evidence="3">The sequence shown here is derived from an EMBL/GenBank/DDBJ whole genome shotgun (WGS) entry which is preliminary data.</text>
</comment>
<reference evidence="3 4" key="1">
    <citation type="submission" date="2022-10" db="EMBL/GenBank/DDBJ databases">
        <title>Paucibacter sp. hw1 Genome sequencing.</title>
        <authorList>
            <person name="Park S."/>
        </authorList>
    </citation>
    <scope>NUCLEOTIDE SEQUENCE [LARGE SCALE GENOMIC DNA]</scope>
    <source>
        <strain evidence="4">hw1</strain>
    </source>
</reference>
<name>A0ABT5KKI3_9BURK</name>
<gene>
    <name evidence="3" type="ORF">PRZ03_22990</name>
</gene>
<accession>A0ABT5KKI3</accession>
<dbReference type="CDD" id="cd00293">
    <property type="entry name" value="USP-like"/>
    <property type="match status" value="1"/>
</dbReference>
<organism evidence="3 4">
    <name type="scientific">Roseateles albus</name>
    <dbReference type="NCBI Taxonomy" id="2987525"/>
    <lineage>
        <taxon>Bacteria</taxon>
        <taxon>Pseudomonadati</taxon>
        <taxon>Pseudomonadota</taxon>
        <taxon>Betaproteobacteria</taxon>
        <taxon>Burkholderiales</taxon>
        <taxon>Sphaerotilaceae</taxon>
        <taxon>Roseateles</taxon>
    </lineage>
</organism>
<dbReference type="SUPFAM" id="SSF52402">
    <property type="entry name" value="Adenine nucleotide alpha hydrolases-like"/>
    <property type="match status" value="1"/>
</dbReference>
<keyword evidence="4" id="KW-1185">Reference proteome</keyword>
<dbReference type="InterPro" id="IPR014729">
    <property type="entry name" value="Rossmann-like_a/b/a_fold"/>
</dbReference>
<dbReference type="InterPro" id="IPR006015">
    <property type="entry name" value="Universal_stress_UspA"/>
</dbReference>
<sequence length="142" mass="15258">MLKLLIAIDGSEASMHAIQAVGRLARASVSLDVLLLNVRDGPIYYGELQPLSASDIEAAQLKRQDQLLTQAEERAKECGLVVRASLRSEGLPAPEIVRFAEEHQVDQIVLGTRGMSAIGSLLIGSIAQRVVHLATVPVLLVK</sequence>
<evidence type="ECO:0000259" key="2">
    <source>
        <dbReference type="Pfam" id="PF00582"/>
    </source>
</evidence>
<dbReference type="EMBL" id="JAQQXT010000022">
    <property type="protein sequence ID" value="MDC8774440.1"/>
    <property type="molecule type" value="Genomic_DNA"/>
</dbReference>
<evidence type="ECO:0000313" key="3">
    <source>
        <dbReference type="EMBL" id="MDC8774440.1"/>
    </source>
</evidence>